<organism evidence="2 3">
    <name type="scientific">Pleurodeles waltl</name>
    <name type="common">Iberian ribbed newt</name>
    <dbReference type="NCBI Taxonomy" id="8319"/>
    <lineage>
        <taxon>Eukaryota</taxon>
        <taxon>Metazoa</taxon>
        <taxon>Chordata</taxon>
        <taxon>Craniata</taxon>
        <taxon>Vertebrata</taxon>
        <taxon>Euteleostomi</taxon>
        <taxon>Amphibia</taxon>
        <taxon>Batrachia</taxon>
        <taxon>Caudata</taxon>
        <taxon>Salamandroidea</taxon>
        <taxon>Salamandridae</taxon>
        <taxon>Pleurodelinae</taxon>
        <taxon>Pleurodeles</taxon>
    </lineage>
</organism>
<sequence length="79" mass="8957">MQSHRSLTESGNTEQRPAACKAFPRVTQDKVYRVSFIFGSEASDTMYSKELDYVTGQYLLQSHEGSQFTVTQEIKTTLT</sequence>
<reference evidence="2" key="1">
    <citation type="journal article" date="2022" name="bioRxiv">
        <title>Sequencing and chromosome-scale assembly of the giantPleurodeles waltlgenome.</title>
        <authorList>
            <person name="Brown T."/>
            <person name="Elewa A."/>
            <person name="Iarovenko S."/>
            <person name="Subramanian E."/>
            <person name="Araus A.J."/>
            <person name="Petzold A."/>
            <person name="Susuki M."/>
            <person name="Suzuki K.-i.T."/>
            <person name="Hayashi T."/>
            <person name="Toyoda A."/>
            <person name="Oliveira C."/>
            <person name="Osipova E."/>
            <person name="Leigh N.D."/>
            <person name="Simon A."/>
            <person name="Yun M.H."/>
        </authorList>
    </citation>
    <scope>NUCLEOTIDE SEQUENCE</scope>
    <source>
        <strain evidence="2">20211129_DDA</strain>
        <tissue evidence="2">Liver</tissue>
    </source>
</reference>
<gene>
    <name evidence="2" type="ORF">NDU88_005083</name>
</gene>
<accession>A0AAV7VM92</accession>
<evidence type="ECO:0000313" key="2">
    <source>
        <dbReference type="EMBL" id="KAJ1201270.1"/>
    </source>
</evidence>
<dbReference type="AlphaFoldDB" id="A0AAV7VM92"/>
<evidence type="ECO:0000313" key="3">
    <source>
        <dbReference type="Proteomes" id="UP001066276"/>
    </source>
</evidence>
<comment type="caution">
    <text evidence="2">The sequence shown here is derived from an EMBL/GenBank/DDBJ whole genome shotgun (WGS) entry which is preliminary data.</text>
</comment>
<feature type="compositionally biased region" description="Polar residues" evidence="1">
    <location>
        <begin position="1"/>
        <end position="15"/>
    </location>
</feature>
<dbReference type="Proteomes" id="UP001066276">
    <property type="component" value="Chromosome 2_1"/>
</dbReference>
<protein>
    <submittedName>
        <fullName evidence="2">Uncharacterized protein</fullName>
    </submittedName>
</protein>
<name>A0AAV7VM92_PLEWA</name>
<evidence type="ECO:0000256" key="1">
    <source>
        <dbReference type="SAM" id="MobiDB-lite"/>
    </source>
</evidence>
<feature type="region of interest" description="Disordered" evidence="1">
    <location>
        <begin position="1"/>
        <end position="20"/>
    </location>
</feature>
<keyword evidence="3" id="KW-1185">Reference proteome</keyword>
<dbReference type="EMBL" id="JANPWB010000003">
    <property type="protein sequence ID" value="KAJ1201270.1"/>
    <property type="molecule type" value="Genomic_DNA"/>
</dbReference>
<proteinExistence type="predicted"/>